<reference evidence="1 2" key="1">
    <citation type="submission" date="2023-09" db="EMBL/GenBank/DDBJ databases">
        <authorList>
            <person name="Golyshina O.V."/>
            <person name="Lunev E.A."/>
            <person name="Bargiela R."/>
            <person name="Gaines M.C."/>
            <person name="Daum B."/>
            <person name="Bale N.J."/>
            <person name="Koenen M."/>
            <person name="Sinninghe Damst J.S."/>
            <person name="Yakimov M."/>
            <person name="Golyshin P.N."/>
        </authorList>
    </citation>
    <scope>NUCLEOTIDE SEQUENCE [LARGE SCALE GENOMIC DNA]</scope>
    <source>
        <strain evidence="1 2">M1</strain>
    </source>
</reference>
<gene>
    <name evidence="1" type="ORF">OXIME_000544</name>
</gene>
<dbReference type="KEGG" id="omr:OXIME_000544"/>
<organism evidence="1 2">
    <name type="scientific">Oxyplasma meridianum</name>
    <dbReference type="NCBI Taxonomy" id="3073602"/>
    <lineage>
        <taxon>Archaea</taxon>
        <taxon>Methanobacteriati</taxon>
        <taxon>Thermoplasmatota</taxon>
        <taxon>Thermoplasmata</taxon>
        <taxon>Thermoplasmatales</taxon>
        <taxon>Thermoplasmataceae</taxon>
        <taxon>Oxyplasma</taxon>
    </lineage>
</organism>
<dbReference type="Proteomes" id="UP001451606">
    <property type="component" value="Chromosome"/>
</dbReference>
<evidence type="ECO:0000313" key="1">
    <source>
        <dbReference type="EMBL" id="WYX99994.1"/>
    </source>
</evidence>
<keyword evidence="2" id="KW-1185">Reference proteome</keyword>
<dbReference type="AlphaFoldDB" id="A0AAX4NH04"/>
<proteinExistence type="predicted"/>
<sequence>MFLQISPNRRRKNVYEYAQIAERYGENGKQKTKVLEYLGPVRKTSDMERYRKMRRW</sequence>
<dbReference type="EMBL" id="CP133772">
    <property type="protein sequence ID" value="WYX99994.1"/>
    <property type="molecule type" value="Genomic_DNA"/>
</dbReference>
<accession>A0AAX4NH04</accession>
<dbReference type="GeneID" id="95967273"/>
<name>A0AAX4NH04_9ARCH</name>
<protein>
    <submittedName>
        <fullName evidence="1">Uncharacterized protein</fullName>
    </submittedName>
</protein>
<evidence type="ECO:0000313" key="2">
    <source>
        <dbReference type="Proteomes" id="UP001451606"/>
    </source>
</evidence>
<dbReference type="RefSeq" id="WP_393971951.1">
    <property type="nucleotide sequence ID" value="NZ_CP133772.1"/>
</dbReference>